<evidence type="ECO:0000313" key="3">
    <source>
        <dbReference type="RefSeq" id="XP_011494011.1"/>
    </source>
</evidence>
<evidence type="ECO:0000256" key="1">
    <source>
        <dbReference type="SAM" id="SignalP"/>
    </source>
</evidence>
<dbReference type="KEGG" id="csol:105359192"/>
<evidence type="ECO:0000313" key="2">
    <source>
        <dbReference type="Proteomes" id="UP000695007"/>
    </source>
</evidence>
<dbReference type="GeneID" id="105359192"/>
<keyword evidence="2" id="KW-1185">Reference proteome</keyword>
<sequence>MQPLLLLLTSLTLLAYPCLASPHGCFFFCGNEGARPGPYTRPSSHDGLASSRNARMEDLQNRGYDHGYGYGAMDNYGQTARRAQHQQLQPVQSEVEHRPQDLHGVLYFSQTSSSSNSNSNTASHGYLRFPMYGRASRNEYNEYVDHFVA</sequence>
<organism evidence="2 3">
    <name type="scientific">Ceratosolen solmsi marchali</name>
    <dbReference type="NCBI Taxonomy" id="326594"/>
    <lineage>
        <taxon>Eukaryota</taxon>
        <taxon>Metazoa</taxon>
        <taxon>Ecdysozoa</taxon>
        <taxon>Arthropoda</taxon>
        <taxon>Hexapoda</taxon>
        <taxon>Insecta</taxon>
        <taxon>Pterygota</taxon>
        <taxon>Neoptera</taxon>
        <taxon>Endopterygota</taxon>
        <taxon>Hymenoptera</taxon>
        <taxon>Apocrita</taxon>
        <taxon>Proctotrupomorpha</taxon>
        <taxon>Chalcidoidea</taxon>
        <taxon>Agaonidae</taxon>
        <taxon>Agaoninae</taxon>
        <taxon>Ceratosolen</taxon>
    </lineage>
</organism>
<feature type="signal peptide" evidence="1">
    <location>
        <begin position="1"/>
        <end position="20"/>
    </location>
</feature>
<dbReference type="RefSeq" id="XP_011494011.1">
    <property type="nucleotide sequence ID" value="XM_011495709.1"/>
</dbReference>
<gene>
    <name evidence="3" type="primary">LOC105359192</name>
</gene>
<dbReference type="Proteomes" id="UP000695007">
    <property type="component" value="Unplaced"/>
</dbReference>
<accession>A0AAJ6YB66</accession>
<name>A0AAJ6YB66_9HYME</name>
<reference evidence="3" key="1">
    <citation type="submission" date="2025-08" db="UniProtKB">
        <authorList>
            <consortium name="RefSeq"/>
        </authorList>
    </citation>
    <scope>IDENTIFICATION</scope>
</reference>
<dbReference type="AlphaFoldDB" id="A0AAJ6YB66"/>
<protein>
    <submittedName>
        <fullName evidence="3">Uncharacterized protein LOC105359192</fullName>
    </submittedName>
</protein>
<keyword evidence="1" id="KW-0732">Signal</keyword>
<proteinExistence type="predicted"/>
<feature type="chain" id="PRO_5042613542" evidence="1">
    <location>
        <begin position="21"/>
        <end position="149"/>
    </location>
</feature>